<evidence type="ECO:0000313" key="3">
    <source>
        <dbReference type="Proteomes" id="UP000486534"/>
    </source>
</evidence>
<dbReference type="Proteomes" id="UP000486534">
    <property type="component" value="Unassembled WGS sequence"/>
</dbReference>
<reference evidence="2 3" key="1">
    <citation type="submission" date="2019-10" db="EMBL/GenBank/DDBJ databases">
        <title>Pseudomonas dajingensis sp. nov., isolated from the profound head ulcers of farmed Murray cod (Maccullochella peelii peelii).</title>
        <authorList>
            <person name="Liu Y."/>
        </authorList>
    </citation>
    <scope>NUCLEOTIDE SEQUENCE [LARGE SCALE GENOMIC DNA]</scope>
    <source>
        <strain evidence="2 3">MC042</strain>
    </source>
</reference>
<evidence type="ECO:0000256" key="1">
    <source>
        <dbReference type="SAM" id="MobiDB-lite"/>
    </source>
</evidence>
<organism evidence="2 3">
    <name type="scientific">Pseudomonas piscis</name>
    <dbReference type="NCBI Taxonomy" id="2614538"/>
    <lineage>
        <taxon>Bacteria</taxon>
        <taxon>Pseudomonadati</taxon>
        <taxon>Pseudomonadota</taxon>
        <taxon>Gammaproteobacteria</taxon>
        <taxon>Pseudomonadales</taxon>
        <taxon>Pseudomonadaceae</taxon>
        <taxon>Pseudomonas</taxon>
    </lineage>
</organism>
<accession>A0A7X1PTW3</accession>
<sequence length="115" mass="12189">MPNTDADRGRWRSSLLALGGLLWGLCPAATTQVLADDLAMAQGMTLLSPPQPETCCSNIDGGNLPDVPVFGGKMLGAPMPGQSDNVSREPRGGAIEPPLQRPDAAGRRILWRQIQ</sequence>
<feature type="region of interest" description="Disordered" evidence="1">
    <location>
        <begin position="70"/>
        <end position="107"/>
    </location>
</feature>
<evidence type="ECO:0000313" key="2">
    <source>
        <dbReference type="EMBL" id="MQA57612.1"/>
    </source>
</evidence>
<proteinExistence type="predicted"/>
<comment type="caution">
    <text evidence="2">The sequence shown here is derived from an EMBL/GenBank/DDBJ whole genome shotgun (WGS) entry which is preliminary data.</text>
</comment>
<dbReference type="EMBL" id="WHUV01000007">
    <property type="protein sequence ID" value="MQA57612.1"/>
    <property type="molecule type" value="Genomic_DNA"/>
</dbReference>
<gene>
    <name evidence="2" type="ORF">GDH07_30240</name>
</gene>
<dbReference type="RefSeq" id="WP_152899682.1">
    <property type="nucleotide sequence ID" value="NZ_WHUV01000007.1"/>
</dbReference>
<name>A0A7X1PTW3_9PSED</name>
<protein>
    <submittedName>
        <fullName evidence="2">Uncharacterized protein</fullName>
    </submittedName>
</protein>
<dbReference type="AlphaFoldDB" id="A0A7X1PTW3"/>